<reference evidence="2" key="1">
    <citation type="submission" date="2018-06" db="EMBL/GenBank/DDBJ databases">
        <authorList>
            <person name="Zhirakovskaya E."/>
        </authorList>
    </citation>
    <scope>NUCLEOTIDE SEQUENCE</scope>
</reference>
<feature type="domain" description="Shedu protein SduA C-terminal" evidence="1">
    <location>
        <begin position="55"/>
        <end position="218"/>
    </location>
</feature>
<sequence>MLAVEKHMLNLNKSTDKDFFKNWPGHWPTKENFVDTHKATKKQYLAFKKIIAQNSSETEIEIFLRDNKEIVALITFLFSTGHHASWLFPKQHLRSPANNIGGKIPDYVVAAANSGGVSWYVLELKGANQKTFINKSKRVHLSSETNKGVCQLIEYIDVSTRSQSYLRDELKLKGYREPKGILLIGTEEESENSQVRDFKAAWNRMNSQIQIYSYNRFLRVIEQKIKHG</sequence>
<name>A0A3B1D6D9_9ZZZZ</name>
<gene>
    <name evidence="2" type="ORF">MNBD_NITROSPIRAE03-1235</name>
</gene>
<organism evidence="2">
    <name type="scientific">hydrothermal vent metagenome</name>
    <dbReference type="NCBI Taxonomy" id="652676"/>
    <lineage>
        <taxon>unclassified sequences</taxon>
        <taxon>metagenomes</taxon>
        <taxon>ecological metagenomes</taxon>
    </lineage>
</organism>
<evidence type="ECO:0000259" key="1">
    <source>
        <dbReference type="Pfam" id="PF14082"/>
    </source>
</evidence>
<dbReference type="Pfam" id="PF14082">
    <property type="entry name" value="SduA_C"/>
    <property type="match status" value="1"/>
</dbReference>
<proteinExistence type="predicted"/>
<evidence type="ECO:0000313" key="2">
    <source>
        <dbReference type="EMBL" id="VAX34361.1"/>
    </source>
</evidence>
<dbReference type="AlphaFoldDB" id="A0A3B1D6D9"/>
<accession>A0A3B1D6D9</accession>
<dbReference type="InterPro" id="IPR025359">
    <property type="entry name" value="SduA_C"/>
</dbReference>
<dbReference type="EMBL" id="UOGI01000303">
    <property type="protein sequence ID" value="VAX34361.1"/>
    <property type="molecule type" value="Genomic_DNA"/>
</dbReference>
<protein>
    <recommendedName>
        <fullName evidence="1">Shedu protein SduA C-terminal domain-containing protein</fullName>
    </recommendedName>
</protein>